<dbReference type="OrthoDB" id="4494488at2759"/>
<proteinExistence type="predicted"/>
<name>A0A1V6P0G5_PENDC</name>
<evidence type="ECO:0000313" key="1">
    <source>
        <dbReference type="EMBL" id="OQD70410.1"/>
    </source>
</evidence>
<gene>
    <name evidence="1" type="ORF">PENDEC_c023G04732</name>
</gene>
<accession>A0A1V6P0G5</accession>
<evidence type="ECO:0000313" key="2">
    <source>
        <dbReference type="Proteomes" id="UP000191522"/>
    </source>
</evidence>
<dbReference type="Proteomes" id="UP000191522">
    <property type="component" value="Unassembled WGS sequence"/>
</dbReference>
<dbReference type="OMA" id="IASHEYW"/>
<sequence>MASSMNIASHEYWSPDASFTQVVKGSWKGQRSEHEVFITSSPQFLATLRYIYAGTHLPVSREEYSRYLGVDLSSIPEIASRVDGLVKSYGEVKNKAIEFRDKTWQAVVNFAGQIYEYSQTAGGSPDDSYYGNILQSITDYNLAKRKRPQDTAKMEESKSSIADFVQELLGYTSKLQEASKDLQDSLDHFDGDTYNHWASLNARLEDVKRRLDKDERQHLEGVIKTLQEASLIQRWGYDNDVTSAAQPPEYARCALYGVLPLTPASKRGPRESAIKDVVYATEEEIRTDEAGLKSARVVATDAQRITQEAKAVIKHVQSAKDAFRDLDLAWGRITTHLQKLQNLVGQNDAVPDVTFEASTIKSTIDSWNAFGSSVDAFRQYAFTIEPLDLSVEEWIKKIG</sequence>
<reference evidence="2" key="1">
    <citation type="journal article" date="2017" name="Nat. Microbiol.">
        <title>Global analysis of biosynthetic gene clusters reveals vast potential of secondary metabolite production in Penicillium species.</title>
        <authorList>
            <person name="Nielsen J.C."/>
            <person name="Grijseels S."/>
            <person name="Prigent S."/>
            <person name="Ji B."/>
            <person name="Dainat J."/>
            <person name="Nielsen K.F."/>
            <person name="Frisvad J.C."/>
            <person name="Workman M."/>
            <person name="Nielsen J."/>
        </authorList>
    </citation>
    <scope>NUCLEOTIDE SEQUENCE [LARGE SCALE GENOMIC DNA]</scope>
    <source>
        <strain evidence="2">IBT 11843</strain>
    </source>
</reference>
<keyword evidence="2" id="KW-1185">Reference proteome</keyword>
<comment type="caution">
    <text evidence="1">The sequence shown here is derived from an EMBL/GenBank/DDBJ whole genome shotgun (WGS) entry which is preliminary data.</text>
</comment>
<dbReference type="SUPFAM" id="SSF58100">
    <property type="entry name" value="Bacterial hemolysins"/>
    <property type="match status" value="1"/>
</dbReference>
<protein>
    <submittedName>
        <fullName evidence="1">Uncharacterized protein</fullName>
    </submittedName>
</protein>
<dbReference type="CDD" id="cd22656">
    <property type="entry name" value="ClyA_Cry6Aa-like"/>
    <property type="match status" value="1"/>
</dbReference>
<dbReference type="Gene3D" id="1.20.1170.10">
    <property type="match status" value="1"/>
</dbReference>
<organism evidence="1 2">
    <name type="scientific">Penicillium decumbens</name>
    <dbReference type="NCBI Taxonomy" id="69771"/>
    <lineage>
        <taxon>Eukaryota</taxon>
        <taxon>Fungi</taxon>
        <taxon>Dikarya</taxon>
        <taxon>Ascomycota</taxon>
        <taxon>Pezizomycotina</taxon>
        <taxon>Eurotiomycetes</taxon>
        <taxon>Eurotiomycetidae</taxon>
        <taxon>Eurotiales</taxon>
        <taxon>Aspergillaceae</taxon>
        <taxon>Penicillium</taxon>
    </lineage>
</organism>
<dbReference type="EMBL" id="MDYL01000023">
    <property type="protein sequence ID" value="OQD70410.1"/>
    <property type="molecule type" value="Genomic_DNA"/>
</dbReference>
<dbReference type="AlphaFoldDB" id="A0A1V6P0G5"/>